<feature type="compositionally biased region" description="Polar residues" evidence="1">
    <location>
        <begin position="610"/>
        <end position="626"/>
    </location>
</feature>
<keyword evidence="4" id="KW-1185">Reference proteome</keyword>
<dbReference type="Pfam" id="PF21052">
    <property type="entry name" value="EFR3_ARM"/>
    <property type="match status" value="1"/>
</dbReference>
<feature type="transmembrane region" description="Helical" evidence="2">
    <location>
        <begin position="1058"/>
        <end position="1075"/>
    </location>
</feature>
<evidence type="ECO:0008006" key="5">
    <source>
        <dbReference type="Google" id="ProtNLM"/>
    </source>
</evidence>
<protein>
    <recommendedName>
        <fullName evidence="5">Protein EFR3</fullName>
    </recommendedName>
</protein>
<proteinExistence type="predicted"/>
<dbReference type="InterPro" id="IPR016024">
    <property type="entry name" value="ARM-type_fold"/>
</dbReference>
<evidence type="ECO:0000313" key="3">
    <source>
        <dbReference type="EMBL" id="KAJ1698217.1"/>
    </source>
</evidence>
<evidence type="ECO:0000313" key="4">
    <source>
        <dbReference type="Proteomes" id="UP001151287"/>
    </source>
</evidence>
<keyword evidence="2" id="KW-1133">Transmembrane helix</keyword>
<dbReference type="AlphaFoldDB" id="A0A9Q0HTT4"/>
<dbReference type="PANTHER" id="PTHR46087:SF20">
    <property type="entry name" value="OS02G0143200 PROTEIN"/>
    <property type="match status" value="1"/>
</dbReference>
<name>A0A9Q0HTT4_9POAL</name>
<keyword evidence="2" id="KW-0812">Transmembrane</keyword>
<dbReference type="InterPro" id="IPR049152">
    <property type="entry name" value="EFR3-like_ARM"/>
</dbReference>
<feature type="region of interest" description="Disordered" evidence="1">
    <location>
        <begin position="593"/>
        <end position="632"/>
    </location>
</feature>
<dbReference type="SUPFAM" id="SSF48371">
    <property type="entry name" value="ARM repeat"/>
    <property type="match status" value="1"/>
</dbReference>
<dbReference type="PANTHER" id="PTHR46087">
    <property type="entry name" value="PUTATIVE, EXPRESSED-RELATED"/>
    <property type="match status" value="1"/>
</dbReference>
<comment type="caution">
    <text evidence="3">The sequence shown here is derived from an EMBL/GenBank/DDBJ whole genome shotgun (WGS) entry which is preliminary data.</text>
</comment>
<gene>
    <name evidence="3" type="ORF">LUZ63_006729</name>
</gene>
<keyword evidence="2" id="KW-0472">Membrane</keyword>
<accession>A0A9Q0HTT4</accession>
<dbReference type="Proteomes" id="UP001151287">
    <property type="component" value="Unassembled WGS sequence"/>
</dbReference>
<dbReference type="EMBL" id="JAMQYH010000002">
    <property type="protein sequence ID" value="KAJ1698217.1"/>
    <property type="molecule type" value="Genomic_DNA"/>
</dbReference>
<sequence>MGVVSRRVLPAAGTLCYFFPSLRARSRQPVKRYKKILANIFPRTPNEGPNDRMIGKLCEYASKNPMRIPKITDYLEHRCYKEMRNGQFAYVNIIMTIYRRLLSSCKEQMPLFAGSLLALIQTLFDQSREDEMRTVGCLTLFDFVISQVDGTYQFNLESLVPGICQLAQKQGDEEDSCLRAVALKALSSLIWYMGEHSHISSDFDNVVSVVLDNYPNQKKANESSTNNSAGALKDDNNNENGNKWVQEVRRVEGHVEPSSTNVLHRIPSWKTICSSKGNLTIEEVNSASFWSRVCVHNMAKLSKEATTFRRVFESILRYFDRCNFWPLHKGLALPVLLEMQLQLYEESVASNPTNPPYVPNSSNSMQSTHLMISMLIKHLEHKAILKQPEMQLSIVQITATLAEQSRVQTSVQLITAITDLVRHLKRTLHFALDSRDLSQEMVKWNEKFRIAVDECLVQLSKKVGDAAPVLDMMAVMLENISSNPMVAQSTISAVYRTAQIIACVPNVSYQNKAFPEAIFHQILIAMVHPDHETRVWAHRIFSVVLVPSSVHPTVSSQSSGVHDIQRTLSRTVSVFSSSAALFEKLRRDKSSLRDNTIQENADQKGGRFNRQASNMKPARLQSTHSRAPSMKAPLPVVEEEDPLTKPVRDKEGVVLRLSSRQITLLLSSIWHQALSSQNDPDNYEAIANSYSLSLLFSRPKTTLDETLTQSFQLAFSLRKVALSRDGALPASRRRSLFTLATSMIVFSSRAFNVPTLIPIIKCSLSDKTMDPFLYLLENKKLQTVKTAPGNPLGPHYGSEEDESNALRSLSAVELTESQSIESMASIIVNSIVDLPDSELTIIRSRLLKDFSPDDLCPLNAQLMELQASDLPLSGADMENTVPATTSLIDDDDLFGEAFDNLVNRKLMPVTDTSDLLTPNQILDSVVETGWEVGRLSGSTAQDLGFSEVTSHCEAFVLGKQQKMSTVMSFSNDHDASSYVLATSSSNHQRVDSSASISDPSQQLQIQIHSSREIWKDTNKVYSRMELITTRTTHKMYFISSFLFLVRMTISYELQDVDAFLNIILIFMWIVFYLIYEQLSIAQLWEPEGA</sequence>
<feature type="region of interest" description="Disordered" evidence="1">
    <location>
        <begin position="218"/>
        <end position="239"/>
    </location>
</feature>
<reference evidence="3" key="1">
    <citation type="journal article" date="2022" name="Cell">
        <title>Repeat-based holocentromeres influence genome architecture and karyotype evolution.</title>
        <authorList>
            <person name="Hofstatter P.G."/>
            <person name="Thangavel G."/>
            <person name="Lux T."/>
            <person name="Neumann P."/>
            <person name="Vondrak T."/>
            <person name="Novak P."/>
            <person name="Zhang M."/>
            <person name="Costa L."/>
            <person name="Castellani M."/>
            <person name="Scott A."/>
            <person name="Toegelov H."/>
            <person name="Fuchs J."/>
            <person name="Mata-Sucre Y."/>
            <person name="Dias Y."/>
            <person name="Vanzela A.L.L."/>
            <person name="Huettel B."/>
            <person name="Almeida C.C.S."/>
            <person name="Simkova H."/>
            <person name="Souza G."/>
            <person name="Pedrosa-Harand A."/>
            <person name="Macas J."/>
            <person name="Mayer K.F.X."/>
            <person name="Houben A."/>
            <person name="Marques A."/>
        </authorList>
    </citation>
    <scope>NUCLEOTIDE SEQUENCE</scope>
    <source>
        <strain evidence="3">RhyBre1mFocal</strain>
    </source>
</reference>
<evidence type="ECO:0000256" key="1">
    <source>
        <dbReference type="SAM" id="MobiDB-lite"/>
    </source>
</evidence>
<feature type="compositionally biased region" description="Polar residues" evidence="1">
    <location>
        <begin position="218"/>
        <end position="229"/>
    </location>
</feature>
<organism evidence="3 4">
    <name type="scientific">Rhynchospora breviuscula</name>
    <dbReference type="NCBI Taxonomy" id="2022672"/>
    <lineage>
        <taxon>Eukaryota</taxon>
        <taxon>Viridiplantae</taxon>
        <taxon>Streptophyta</taxon>
        <taxon>Embryophyta</taxon>
        <taxon>Tracheophyta</taxon>
        <taxon>Spermatophyta</taxon>
        <taxon>Magnoliopsida</taxon>
        <taxon>Liliopsida</taxon>
        <taxon>Poales</taxon>
        <taxon>Cyperaceae</taxon>
        <taxon>Cyperoideae</taxon>
        <taxon>Rhynchosporeae</taxon>
        <taxon>Rhynchospora</taxon>
    </lineage>
</organism>
<dbReference type="OrthoDB" id="19232at2759"/>
<evidence type="ECO:0000256" key="2">
    <source>
        <dbReference type="SAM" id="Phobius"/>
    </source>
</evidence>
<dbReference type="InterPro" id="IPR055296">
    <property type="entry name" value="SRL2-like"/>
</dbReference>